<protein>
    <recommendedName>
        <fullName evidence="4">DUF2946 domain-containing protein</fullName>
    </recommendedName>
</protein>
<dbReference type="EMBL" id="CP080034">
    <property type="protein sequence ID" value="QYC09233.1"/>
    <property type="molecule type" value="Genomic_DNA"/>
</dbReference>
<dbReference type="Proteomes" id="UP000824334">
    <property type="component" value="Chromosome"/>
</dbReference>
<feature type="signal peptide" evidence="1">
    <location>
        <begin position="1"/>
        <end position="30"/>
    </location>
</feature>
<feature type="chain" id="PRO_5047270922" description="DUF2946 domain-containing protein" evidence="1">
    <location>
        <begin position="31"/>
        <end position="113"/>
    </location>
</feature>
<evidence type="ECO:0000256" key="1">
    <source>
        <dbReference type="SAM" id="SignalP"/>
    </source>
</evidence>
<evidence type="ECO:0000313" key="3">
    <source>
        <dbReference type="Proteomes" id="UP000824334"/>
    </source>
</evidence>
<sequence>MKSVRRHMIALAGAALAVFAMFMVSTVSFAAPAFASTPVTSADCADMDMGAPRDQAPNKGVLLCAKDCAVICHALLTPPVTAGKITTFAPVAYLTHHPRLTSVVVDRDDPPPR</sequence>
<proteinExistence type="predicted"/>
<gene>
    <name evidence="2" type="ORF">KWG56_11480</name>
</gene>
<name>A0ABX8TDG9_9CAUL</name>
<reference evidence="2 3" key="1">
    <citation type="submission" date="2021-07" db="EMBL/GenBank/DDBJ databases">
        <title>Isolation and characterization of bacteria from a gold mining with a capacity of golden bioaccumulation.</title>
        <authorList>
            <person name="Yang X.J."/>
        </authorList>
    </citation>
    <scope>NUCLEOTIDE SEQUENCE [LARGE SCALE GENOMIC DNA]</scope>
    <source>
        <strain evidence="2 3">Au29</strain>
    </source>
</reference>
<dbReference type="GeneID" id="94375894"/>
<keyword evidence="1" id="KW-0732">Signal</keyword>
<evidence type="ECO:0000313" key="2">
    <source>
        <dbReference type="EMBL" id="QYC09233.1"/>
    </source>
</evidence>
<keyword evidence="3" id="KW-1185">Reference proteome</keyword>
<organism evidence="2 3">
    <name type="scientific">Brevundimonas nasdae</name>
    <dbReference type="NCBI Taxonomy" id="172043"/>
    <lineage>
        <taxon>Bacteria</taxon>
        <taxon>Pseudomonadati</taxon>
        <taxon>Pseudomonadota</taxon>
        <taxon>Alphaproteobacteria</taxon>
        <taxon>Caulobacterales</taxon>
        <taxon>Caulobacteraceae</taxon>
        <taxon>Brevundimonas</taxon>
    </lineage>
</organism>
<evidence type="ECO:0008006" key="4">
    <source>
        <dbReference type="Google" id="ProtNLM"/>
    </source>
</evidence>
<dbReference type="RefSeq" id="WP_219354857.1">
    <property type="nucleotide sequence ID" value="NZ_CP080034.1"/>
</dbReference>
<accession>A0ABX8TDG9</accession>